<reference evidence="18" key="2">
    <citation type="submission" date="2023-11" db="UniProtKB">
        <authorList>
            <consortium name="WormBaseParasite"/>
        </authorList>
    </citation>
    <scope>IDENTIFICATION</scope>
</reference>
<keyword evidence="11" id="KW-0406">Ion transport</keyword>
<keyword evidence="17" id="KW-1185">Reference proteome</keyword>
<evidence type="ECO:0000256" key="3">
    <source>
        <dbReference type="ARBA" id="ARBA00016584"/>
    </source>
</evidence>
<evidence type="ECO:0000256" key="6">
    <source>
        <dbReference type="ARBA" id="ARBA00022692"/>
    </source>
</evidence>
<feature type="chain" id="PRO_5041677038" description="Store-operated calcium entry-associated regulatory factor" evidence="16">
    <location>
        <begin position="19"/>
        <end position="333"/>
    </location>
</feature>
<sequence>MFVFVPVIISLLFCSSEAKPGRVLLKNVDVITLYHDKFAESRKGYRLPQLKCVGGSGFKYPEYYPKVVQCYNRGFDGRDVQWECKAELDKEVTFGPINVNCEGYDYPEDDYIVHGSCALEYELNVRHHKKEKRYHASFDSPYVGVRHYSSYFIIGVLILTAAGIWYFCIRSPGYPYECVSHPDAPFPSEPPPSYEETVLNNGEDYSRRRRPPPSAPREYGWSSNVTGSSRCPGFNTHWSKTNHQQESSSWLYNGLAAGAGFLGGYFMGSRTNDGGSCSRPTRVCTQESYVRNGNVFTDSHYGFTSDDSGHYRRSRTPSPETHISSGFGGTSRR</sequence>
<evidence type="ECO:0000256" key="9">
    <source>
        <dbReference type="ARBA" id="ARBA00022837"/>
    </source>
</evidence>
<evidence type="ECO:0000256" key="16">
    <source>
        <dbReference type="SAM" id="SignalP"/>
    </source>
</evidence>
<feature type="region of interest" description="Disordered" evidence="14">
    <location>
        <begin position="306"/>
        <end position="333"/>
    </location>
</feature>
<organism evidence="17 18">
    <name type="scientific">Trichobilharzia regenti</name>
    <name type="common">Nasal bird schistosome</name>
    <dbReference type="NCBI Taxonomy" id="157069"/>
    <lineage>
        <taxon>Eukaryota</taxon>
        <taxon>Metazoa</taxon>
        <taxon>Spiralia</taxon>
        <taxon>Lophotrochozoa</taxon>
        <taxon>Platyhelminthes</taxon>
        <taxon>Trematoda</taxon>
        <taxon>Digenea</taxon>
        <taxon>Strigeidida</taxon>
        <taxon>Schistosomatoidea</taxon>
        <taxon>Schistosomatidae</taxon>
        <taxon>Trichobilharzia</taxon>
    </lineage>
</organism>
<evidence type="ECO:0000256" key="14">
    <source>
        <dbReference type="SAM" id="MobiDB-lite"/>
    </source>
</evidence>
<keyword evidence="4" id="KW-0813">Transport</keyword>
<evidence type="ECO:0000256" key="2">
    <source>
        <dbReference type="ARBA" id="ARBA00006833"/>
    </source>
</evidence>
<dbReference type="PANTHER" id="PTHR15929">
    <property type="entry name" value="STORE-OPERATED CALCIUM ENTRY-ASSOCIATED REGULATORY FACTOR"/>
    <property type="match status" value="1"/>
</dbReference>
<evidence type="ECO:0000256" key="12">
    <source>
        <dbReference type="ARBA" id="ARBA00023136"/>
    </source>
</evidence>
<dbReference type="InterPro" id="IPR009567">
    <property type="entry name" value="SARAF"/>
</dbReference>
<dbReference type="Proteomes" id="UP000050795">
    <property type="component" value="Unassembled WGS sequence"/>
</dbReference>
<keyword evidence="12 15" id="KW-0472">Membrane</keyword>
<dbReference type="GO" id="GO:2001256">
    <property type="term" value="P:regulation of store-operated calcium entry"/>
    <property type="evidence" value="ECO:0007669"/>
    <property type="project" value="InterPro"/>
</dbReference>
<dbReference type="AlphaFoldDB" id="A0AA85J1D8"/>
<dbReference type="PANTHER" id="PTHR15929:SF0">
    <property type="entry name" value="STORE-OPERATED CALCIUM ENTRY-ASSOCIATED REGULATORY FACTOR"/>
    <property type="match status" value="1"/>
</dbReference>
<keyword evidence="6 15" id="KW-0812">Transmembrane</keyword>
<evidence type="ECO:0000256" key="13">
    <source>
        <dbReference type="ARBA" id="ARBA00031116"/>
    </source>
</evidence>
<dbReference type="WBParaSite" id="TREG1_122250.1">
    <property type="protein sequence ID" value="TREG1_122250.1"/>
    <property type="gene ID" value="TREG1_122250"/>
</dbReference>
<keyword evidence="7 16" id="KW-0732">Signal</keyword>
<accession>A0AA85J1D8</accession>
<keyword evidence="5" id="KW-0109">Calcium transport</keyword>
<comment type="similarity">
    <text evidence="2">Belongs to the SARAF family.</text>
</comment>
<evidence type="ECO:0000256" key="4">
    <source>
        <dbReference type="ARBA" id="ARBA00022448"/>
    </source>
</evidence>
<keyword evidence="8" id="KW-0256">Endoplasmic reticulum</keyword>
<evidence type="ECO:0000313" key="18">
    <source>
        <dbReference type="WBParaSite" id="TREG1_122250.1"/>
    </source>
</evidence>
<dbReference type="GO" id="GO:0006816">
    <property type="term" value="P:calcium ion transport"/>
    <property type="evidence" value="ECO:0007669"/>
    <property type="project" value="UniProtKB-KW"/>
</dbReference>
<dbReference type="GO" id="GO:0005789">
    <property type="term" value="C:endoplasmic reticulum membrane"/>
    <property type="evidence" value="ECO:0007669"/>
    <property type="project" value="UniProtKB-SubCell"/>
</dbReference>
<evidence type="ECO:0000256" key="7">
    <source>
        <dbReference type="ARBA" id="ARBA00022729"/>
    </source>
</evidence>
<keyword evidence="10 15" id="KW-1133">Transmembrane helix</keyword>
<keyword evidence="9" id="KW-0106">Calcium</keyword>
<feature type="transmembrane region" description="Helical" evidence="15">
    <location>
        <begin position="148"/>
        <end position="167"/>
    </location>
</feature>
<evidence type="ECO:0000256" key="11">
    <source>
        <dbReference type="ARBA" id="ARBA00023065"/>
    </source>
</evidence>
<comment type="subcellular location">
    <subcellularLocation>
        <location evidence="1">Endoplasmic reticulum membrane</location>
        <topology evidence="1">Single-pass type I membrane protein</topology>
    </subcellularLocation>
</comment>
<evidence type="ECO:0000256" key="8">
    <source>
        <dbReference type="ARBA" id="ARBA00022824"/>
    </source>
</evidence>
<evidence type="ECO:0000256" key="1">
    <source>
        <dbReference type="ARBA" id="ARBA00004115"/>
    </source>
</evidence>
<evidence type="ECO:0000256" key="15">
    <source>
        <dbReference type="SAM" id="Phobius"/>
    </source>
</evidence>
<protein>
    <recommendedName>
        <fullName evidence="3">Store-operated calcium entry-associated regulatory factor</fullName>
    </recommendedName>
    <alternativeName>
        <fullName evidence="13">Transmembrane protein 66</fullName>
    </alternativeName>
</protein>
<proteinExistence type="inferred from homology"/>
<dbReference type="Pfam" id="PF06682">
    <property type="entry name" value="SARAF"/>
    <property type="match status" value="1"/>
</dbReference>
<evidence type="ECO:0000313" key="17">
    <source>
        <dbReference type="Proteomes" id="UP000050795"/>
    </source>
</evidence>
<reference evidence="17" key="1">
    <citation type="submission" date="2022-06" db="EMBL/GenBank/DDBJ databases">
        <authorList>
            <person name="Berger JAMES D."/>
            <person name="Berger JAMES D."/>
        </authorList>
    </citation>
    <scope>NUCLEOTIDE SEQUENCE [LARGE SCALE GENOMIC DNA]</scope>
</reference>
<feature type="region of interest" description="Disordered" evidence="14">
    <location>
        <begin position="187"/>
        <end position="224"/>
    </location>
</feature>
<evidence type="ECO:0000256" key="10">
    <source>
        <dbReference type="ARBA" id="ARBA00022989"/>
    </source>
</evidence>
<name>A0AA85J1D8_TRIRE</name>
<evidence type="ECO:0000256" key="5">
    <source>
        <dbReference type="ARBA" id="ARBA00022568"/>
    </source>
</evidence>
<feature type="signal peptide" evidence="16">
    <location>
        <begin position="1"/>
        <end position="18"/>
    </location>
</feature>